<accession>A0A484GQ29</accession>
<comment type="caution">
    <text evidence="1">The sequence shown here is derived from an EMBL/GenBank/DDBJ whole genome shotgun (WGS) entry which is preliminary data.</text>
</comment>
<proteinExistence type="predicted"/>
<evidence type="ECO:0000313" key="2">
    <source>
        <dbReference type="Proteomes" id="UP000295264"/>
    </source>
</evidence>
<feature type="non-terminal residue" evidence="1">
    <location>
        <position position="1"/>
    </location>
</feature>
<gene>
    <name evidence="1" type="ORF">DBR06_SOUSAS14310035</name>
</gene>
<dbReference type="EMBL" id="QWLN02004896">
    <property type="protein sequence ID" value="TEA37997.1"/>
    <property type="molecule type" value="Genomic_DNA"/>
</dbReference>
<dbReference type="Proteomes" id="UP000295264">
    <property type="component" value="Unassembled WGS sequence"/>
</dbReference>
<reference evidence="1 2" key="1">
    <citation type="journal article" date="2018" name="Genomics">
        <title>Molecular footprints of inshore aquatic adaptation in Indo-Pacific humpback dolphin (Sousa chinensis).</title>
        <authorList>
            <person name="Ming Y."/>
            <person name="Jian J."/>
            <person name="Yu F."/>
            <person name="Yu X."/>
            <person name="Wang J."/>
            <person name="Liu W."/>
        </authorList>
    </citation>
    <scope>NUCLEOTIDE SEQUENCE [LARGE SCALE GENOMIC DNA]</scope>
    <source>
        <strain evidence="1">MY-2018</strain>
        <tissue evidence="1">Skin</tissue>
    </source>
</reference>
<dbReference type="AlphaFoldDB" id="A0A484GQ29"/>
<organism evidence="1 2">
    <name type="scientific">Sousa chinensis</name>
    <name type="common">Indo-pacific humpbacked dolphin</name>
    <name type="synonym">Steno chinensis</name>
    <dbReference type="NCBI Taxonomy" id="103600"/>
    <lineage>
        <taxon>Eukaryota</taxon>
        <taxon>Metazoa</taxon>
        <taxon>Chordata</taxon>
        <taxon>Craniata</taxon>
        <taxon>Vertebrata</taxon>
        <taxon>Euteleostomi</taxon>
        <taxon>Mammalia</taxon>
        <taxon>Eutheria</taxon>
        <taxon>Laurasiatheria</taxon>
        <taxon>Artiodactyla</taxon>
        <taxon>Whippomorpha</taxon>
        <taxon>Cetacea</taxon>
        <taxon>Odontoceti</taxon>
        <taxon>Delphinidae</taxon>
        <taxon>Sousa</taxon>
    </lineage>
</organism>
<evidence type="ECO:0000313" key="1">
    <source>
        <dbReference type="EMBL" id="TEA37997.1"/>
    </source>
</evidence>
<name>A0A484GQ29_SOUCH</name>
<sequence>NKANPTKWKANQCSALNINQDFHSIF</sequence>
<feature type="non-terminal residue" evidence="1">
    <location>
        <position position="26"/>
    </location>
</feature>
<keyword evidence="2" id="KW-1185">Reference proteome</keyword>
<protein>
    <submittedName>
        <fullName evidence="1">Uncharacterized protein</fullName>
    </submittedName>
</protein>